<sequence>MSKTPLNRCNACKSLPKILSLSKTIQLYESKSLPSCFKFLREQFPNKKKISTLEMMNKNKVNPTIGELLGDDDLFHSHYQHRYSSSRNKRKRYHHRSYSHRKHHRKIQESRYQFSLSSQYVESTSRLDQIYSYPTTYNYTSLASYCYYCYSNTSSYCPYLISNCCNNIRT</sequence>
<gene>
    <name evidence="1" type="ORF">CJN711_LOCUS9730</name>
</gene>
<evidence type="ECO:0000313" key="1">
    <source>
        <dbReference type="EMBL" id="CAF1155227.1"/>
    </source>
</evidence>
<dbReference type="Proteomes" id="UP000663855">
    <property type="component" value="Unassembled WGS sequence"/>
</dbReference>
<name>A0A814T0G8_9BILA</name>
<accession>A0A814T0G8</accession>
<evidence type="ECO:0000313" key="2">
    <source>
        <dbReference type="Proteomes" id="UP000663855"/>
    </source>
</evidence>
<comment type="caution">
    <text evidence="1">The sequence shown here is derived from an EMBL/GenBank/DDBJ whole genome shotgun (WGS) entry which is preliminary data.</text>
</comment>
<dbReference type="EMBL" id="CAJNOV010003853">
    <property type="protein sequence ID" value="CAF1155227.1"/>
    <property type="molecule type" value="Genomic_DNA"/>
</dbReference>
<dbReference type="AlphaFoldDB" id="A0A814T0G8"/>
<protein>
    <submittedName>
        <fullName evidence="1">Uncharacterized protein</fullName>
    </submittedName>
</protein>
<organism evidence="1 2">
    <name type="scientific">Rotaria magnacalcarata</name>
    <dbReference type="NCBI Taxonomy" id="392030"/>
    <lineage>
        <taxon>Eukaryota</taxon>
        <taxon>Metazoa</taxon>
        <taxon>Spiralia</taxon>
        <taxon>Gnathifera</taxon>
        <taxon>Rotifera</taxon>
        <taxon>Eurotatoria</taxon>
        <taxon>Bdelloidea</taxon>
        <taxon>Philodinida</taxon>
        <taxon>Philodinidae</taxon>
        <taxon>Rotaria</taxon>
    </lineage>
</organism>
<reference evidence="1" key="1">
    <citation type="submission" date="2021-02" db="EMBL/GenBank/DDBJ databases">
        <authorList>
            <person name="Nowell W R."/>
        </authorList>
    </citation>
    <scope>NUCLEOTIDE SEQUENCE</scope>
</reference>
<proteinExistence type="predicted"/>